<dbReference type="Proteomes" id="UP000198956">
    <property type="component" value="Unassembled WGS sequence"/>
</dbReference>
<proteinExistence type="predicted"/>
<dbReference type="OrthoDB" id="10012728at2"/>
<dbReference type="EMBL" id="FNDE01000002">
    <property type="protein sequence ID" value="SDG74061.1"/>
    <property type="molecule type" value="Genomic_DNA"/>
</dbReference>
<organism evidence="1 2">
    <name type="scientific">Aneurinibacillus thermoaerophilus</name>
    <dbReference type="NCBI Taxonomy" id="143495"/>
    <lineage>
        <taxon>Bacteria</taxon>
        <taxon>Bacillati</taxon>
        <taxon>Bacillota</taxon>
        <taxon>Bacilli</taxon>
        <taxon>Bacillales</taxon>
        <taxon>Paenibacillaceae</taxon>
        <taxon>Aneurinibacillus group</taxon>
        <taxon>Aneurinibacillus</taxon>
    </lineage>
</organism>
<dbReference type="AlphaFoldDB" id="A0A1G7WQ31"/>
<gene>
    <name evidence="1" type="ORF">SAMN04489735_100257</name>
</gene>
<protein>
    <submittedName>
        <fullName evidence="1">Uncharacterized protein</fullName>
    </submittedName>
</protein>
<accession>A0A1G7WQ31</accession>
<dbReference type="RefSeq" id="WP_091259723.1">
    <property type="nucleotide sequence ID" value="NZ_FNDE01000002.1"/>
</dbReference>
<evidence type="ECO:0000313" key="1">
    <source>
        <dbReference type="EMBL" id="SDG74061.1"/>
    </source>
</evidence>
<name>A0A1G7WQ31_ANETH</name>
<evidence type="ECO:0000313" key="2">
    <source>
        <dbReference type="Proteomes" id="UP000198956"/>
    </source>
</evidence>
<sequence>MIGLGKAVVQIQEKVEEILKNENREGGRLEGVKDIISWVYHKGKPSHPAIWIIPQDPTPTTVALANKRYWEQIFSIASLVKSNDPVEGAKQATLLAGEARDILIQSKRLGLSYVQDVTDLSFSPSNNSNSNGIEYGAVAFIKVKFFTI</sequence>
<reference evidence="1 2" key="1">
    <citation type="submission" date="2016-10" db="EMBL/GenBank/DDBJ databases">
        <authorList>
            <person name="de Groot N.N."/>
        </authorList>
    </citation>
    <scope>NUCLEOTIDE SEQUENCE [LARGE SCALE GENOMIC DNA]</scope>
    <source>
        <strain evidence="1 2">L 420-91</strain>
    </source>
</reference>